<accession>A0A1H9XVE7</accession>
<organism evidence="3 4">
    <name type="scientific">Pedococcus cremeus</name>
    <dbReference type="NCBI Taxonomy" id="587636"/>
    <lineage>
        <taxon>Bacteria</taxon>
        <taxon>Bacillati</taxon>
        <taxon>Actinomycetota</taxon>
        <taxon>Actinomycetes</taxon>
        <taxon>Micrococcales</taxon>
        <taxon>Intrasporangiaceae</taxon>
        <taxon>Pedococcus</taxon>
    </lineage>
</organism>
<evidence type="ECO:0000256" key="1">
    <source>
        <dbReference type="SAM" id="MobiDB-lite"/>
    </source>
</evidence>
<keyword evidence="2" id="KW-1133">Transmembrane helix</keyword>
<dbReference type="AlphaFoldDB" id="A0A1H9XVE7"/>
<dbReference type="RefSeq" id="WP_091763404.1">
    <property type="nucleotide sequence ID" value="NZ_FOHB01000017.1"/>
</dbReference>
<evidence type="ECO:0000256" key="2">
    <source>
        <dbReference type="SAM" id="Phobius"/>
    </source>
</evidence>
<sequence length="166" mass="17326">MNVRSVSPEGGGVLLPFRGNRDDDEHRAEHDAAPPTVVHLTGRRRVPAEEDRRRRPRWQPVSVLLAAVAVVVAGAVTAALTGVLPLATERPVPRPAVSAPPTSASVENGNLPAAYGLCKAFDRAAQRGDDIATAQAFRNLAHAAGGASRVSAYCAPFQGLDPGRAG</sequence>
<dbReference type="EMBL" id="FOHB01000017">
    <property type="protein sequence ID" value="SES50074.1"/>
    <property type="molecule type" value="Genomic_DNA"/>
</dbReference>
<feature type="compositionally biased region" description="Basic and acidic residues" evidence="1">
    <location>
        <begin position="19"/>
        <end position="32"/>
    </location>
</feature>
<reference evidence="4" key="1">
    <citation type="submission" date="2016-10" db="EMBL/GenBank/DDBJ databases">
        <authorList>
            <person name="Varghese N."/>
            <person name="Submissions S."/>
        </authorList>
    </citation>
    <scope>NUCLEOTIDE SEQUENCE [LARGE SCALE GENOMIC DNA]</scope>
    <source>
        <strain evidence="4">CGMCC 1.6963</strain>
    </source>
</reference>
<proteinExistence type="predicted"/>
<evidence type="ECO:0000313" key="4">
    <source>
        <dbReference type="Proteomes" id="UP000199019"/>
    </source>
</evidence>
<protein>
    <submittedName>
        <fullName evidence="3">Uncharacterized protein</fullName>
    </submittedName>
</protein>
<dbReference type="Proteomes" id="UP000199019">
    <property type="component" value="Unassembled WGS sequence"/>
</dbReference>
<keyword evidence="2" id="KW-0472">Membrane</keyword>
<name>A0A1H9XVE7_9MICO</name>
<dbReference type="STRING" id="587636.SAMN05216199_0606"/>
<evidence type="ECO:0000313" key="3">
    <source>
        <dbReference type="EMBL" id="SES50074.1"/>
    </source>
</evidence>
<gene>
    <name evidence="3" type="ORF">SAMN05216199_0606</name>
</gene>
<keyword evidence="2" id="KW-0812">Transmembrane</keyword>
<feature type="region of interest" description="Disordered" evidence="1">
    <location>
        <begin position="1"/>
        <end position="35"/>
    </location>
</feature>
<keyword evidence="4" id="KW-1185">Reference proteome</keyword>
<feature type="transmembrane region" description="Helical" evidence="2">
    <location>
        <begin position="61"/>
        <end position="87"/>
    </location>
</feature>